<comment type="caution">
    <text evidence="3">The sequence shown here is derived from an EMBL/GenBank/DDBJ whole genome shotgun (WGS) entry which is preliminary data.</text>
</comment>
<dbReference type="PATRIC" id="fig|1230460.4.peg.3272"/>
<dbReference type="STRING" id="1230460.C495_16068"/>
<gene>
    <name evidence="3" type="ORF">C495_16068</name>
</gene>
<dbReference type="eggNOG" id="arCOG01369">
    <property type="taxonomic scope" value="Archaea"/>
</dbReference>
<sequence>MIGRDTPAHSLTGQTITITGGAGFIGSRLAATLAPDNDVRILDDLSTGTARNVPDEATLIEGDVRTSTTVGKALDGADLVFHEAANPSVSRSIDAPLESHSRNVEGTLTVLEAARSDAARVVTASSTAVYGTPETVPVAEDADLNPSSPYGLEKLTADRYTQLYNDLYDLPTVSLRYFNVYGPGQTGGDYSGVISIFLEQATADEPITVDGDGQQTRDFVHVDDVIRANIAAATTEATGEAFNVGTGTSVTITELAETIRELTDADSEIEYVDSRPGDIRHSRADLSKASRLLDYAPEIGLEDGLRTLLE</sequence>
<dbReference type="OrthoDB" id="4907at2157"/>
<evidence type="ECO:0000256" key="1">
    <source>
        <dbReference type="ARBA" id="ARBA00007637"/>
    </source>
</evidence>
<dbReference type="SUPFAM" id="SSF51735">
    <property type="entry name" value="NAD(P)-binding Rossmann-fold domains"/>
    <property type="match status" value="1"/>
</dbReference>
<dbReference type="InterPro" id="IPR001509">
    <property type="entry name" value="Epimerase_deHydtase"/>
</dbReference>
<dbReference type="RefSeq" id="WP_008164712.1">
    <property type="nucleotide sequence ID" value="NZ_AOHX01000047.1"/>
</dbReference>
<proteinExistence type="inferred from homology"/>
<accession>L9VYI9</accession>
<dbReference type="PRINTS" id="PR01713">
    <property type="entry name" value="NUCEPIMERASE"/>
</dbReference>
<reference evidence="3 4" key="1">
    <citation type="journal article" date="2014" name="PLoS Genet.">
        <title>Phylogenetically driven sequencing of extremely halophilic archaea reveals strategies for static and dynamic osmo-response.</title>
        <authorList>
            <person name="Becker E.A."/>
            <person name="Seitzer P.M."/>
            <person name="Tritt A."/>
            <person name="Larsen D."/>
            <person name="Krusor M."/>
            <person name="Yao A.I."/>
            <person name="Wu D."/>
            <person name="Madern D."/>
            <person name="Eisen J.A."/>
            <person name="Darling A.E."/>
            <person name="Facciotti M.T."/>
        </authorList>
    </citation>
    <scope>NUCLEOTIDE SEQUENCE [LARGE SCALE GENOMIC DNA]</scope>
    <source>
        <strain evidence="3 4">JCM 14089</strain>
    </source>
</reference>
<dbReference type="Gene3D" id="3.90.25.10">
    <property type="entry name" value="UDP-galactose 4-epimerase, domain 1"/>
    <property type="match status" value="1"/>
</dbReference>
<name>L9VYI9_9EURY</name>
<dbReference type="PANTHER" id="PTHR43000">
    <property type="entry name" value="DTDP-D-GLUCOSE 4,6-DEHYDRATASE-RELATED"/>
    <property type="match status" value="1"/>
</dbReference>
<dbReference type="Gene3D" id="3.40.50.720">
    <property type="entry name" value="NAD(P)-binding Rossmann-like Domain"/>
    <property type="match status" value="1"/>
</dbReference>
<feature type="domain" description="NAD-dependent epimerase/dehydratase" evidence="2">
    <location>
        <begin position="16"/>
        <end position="245"/>
    </location>
</feature>
<dbReference type="EMBL" id="AOHX01000047">
    <property type="protein sequence ID" value="ELY42082.1"/>
    <property type="molecule type" value="Genomic_DNA"/>
</dbReference>
<dbReference type="Pfam" id="PF01370">
    <property type="entry name" value="Epimerase"/>
    <property type="match status" value="1"/>
</dbReference>
<dbReference type="AlphaFoldDB" id="L9VYI9"/>
<dbReference type="InterPro" id="IPR036291">
    <property type="entry name" value="NAD(P)-bd_dom_sf"/>
</dbReference>
<evidence type="ECO:0000259" key="2">
    <source>
        <dbReference type="Pfam" id="PF01370"/>
    </source>
</evidence>
<evidence type="ECO:0000313" key="4">
    <source>
        <dbReference type="Proteomes" id="UP000011661"/>
    </source>
</evidence>
<comment type="similarity">
    <text evidence="1">Belongs to the NAD(P)-dependent epimerase/dehydratase family.</text>
</comment>
<protein>
    <submittedName>
        <fullName evidence="3">UDP-glucose 4-epimerase</fullName>
    </submittedName>
</protein>
<evidence type="ECO:0000313" key="3">
    <source>
        <dbReference type="EMBL" id="ELY42082.1"/>
    </source>
</evidence>
<organism evidence="3 4">
    <name type="scientific">Natronorubrum sulfidifaciens JCM 14089</name>
    <dbReference type="NCBI Taxonomy" id="1230460"/>
    <lineage>
        <taxon>Archaea</taxon>
        <taxon>Methanobacteriati</taxon>
        <taxon>Methanobacteriota</taxon>
        <taxon>Stenosarchaea group</taxon>
        <taxon>Halobacteria</taxon>
        <taxon>Halobacteriales</taxon>
        <taxon>Natrialbaceae</taxon>
        <taxon>Natronorubrum</taxon>
    </lineage>
</organism>
<keyword evidence="4" id="KW-1185">Reference proteome</keyword>
<dbReference type="Proteomes" id="UP000011661">
    <property type="component" value="Unassembled WGS sequence"/>
</dbReference>